<dbReference type="SUPFAM" id="SSF103247">
    <property type="entry name" value="TT1751-like"/>
    <property type="match status" value="1"/>
</dbReference>
<feature type="chain" id="PRO_5042237856" evidence="1">
    <location>
        <begin position="22"/>
        <end position="167"/>
    </location>
</feature>
<dbReference type="RefSeq" id="WP_274494739.1">
    <property type="nucleotide sequence ID" value="NZ_CP118166.1"/>
</dbReference>
<dbReference type="Pfam" id="PF03625">
    <property type="entry name" value="DUF302"/>
    <property type="match status" value="1"/>
</dbReference>
<sequence>MKLVAPILAAAAALSACATNAETLTQQPATSAMKMDKARVITHESQARFDSTVEQLQAAVDERGFKTFAVIDHAAGAASINQPLRPTTLIIFGNPNGGTPVMQAEQKMGLELPLKMLVSQGENESVAITWENMTQTFYEYGIPNHPAAEKMSAALKAIAEEAGRNSD</sequence>
<organism evidence="3 4">
    <name type="scientific">Hyphococcus flavus</name>
    <dbReference type="NCBI Taxonomy" id="1866326"/>
    <lineage>
        <taxon>Bacteria</taxon>
        <taxon>Pseudomonadati</taxon>
        <taxon>Pseudomonadota</taxon>
        <taxon>Alphaproteobacteria</taxon>
        <taxon>Parvularculales</taxon>
        <taxon>Parvularculaceae</taxon>
        <taxon>Hyphococcus</taxon>
    </lineage>
</organism>
<dbReference type="CDD" id="cd14797">
    <property type="entry name" value="DUF302"/>
    <property type="match status" value="1"/>
</dbReference>
<evidence type="ECO:0000313" key="4">
    <source>
        <dbReference type="Proteomes" id="UP001214043"/>
    </source>
</evidence>
<dbReference type="EMBL" id="CP118166">
    <property type="protein sequence ID" value="WDI32796.1"/>
    <property type="molecule type" value="Genomic_DNA"/>
</dbReference>
<gene>
    <name evidence="3" type="ORF">PUV54_06245</name>
</gene>
<evidence type="ECO:0000256" key="1">
    <source>
        <dbReference type="SAM" id="SignalP"/>
    </source>
</evidence>
<dbReference type="Proteomes" id="UP001214043">
    <property type="component" value="Chromosome"/>
</dbReference>
<name>A0AAE9ZKF1_9PROT</name>
<dbReference type="Gene3D" id="3.30.310.70">
    <property type="entry name" value="TT1751-like domain"/>
    <property type="match status" value="1"/>
</dbReference>
<dbReference type="AlphaFoldDB" id="A0AAE9ZKF1"/>
<dbReference type="InterPro" id="IPR035923">
    <property type="entry name" value="TT1751-like_sf"/>
</dbReference>
<feature type="domain" description="DUF302" evidence="2">
    <location>
        <begin position="71"/>
        <end position="131"/>
    </location>
</feature>
<dbReference type="InterPro" id="IPR005180">
    <property type="entry name" value="DUF302"/>
</dbReference>
<protein>
    <submittedName>
        <fullName evidence="3">DUF302 domain-containing protein</fullName>
    </submittedName>
</protein>
<proteinExistence type="predicted"/>
<keyword evidence="1" id="KW-0732">Signal</keyword>
<accession>A0AAE9ZKF1</accession>
<dbReference type="KEGG" id="hfl:PUV54_06245"/>
<evidence type="ECO:0000259" key="2">
    <source>
        <dbReference type="Pfam" id="PF03625"/>
    </source>
</evidence>
<dbReference type="PANTHER" id="PTHR38342:SF2">
    <property type="entry name" value="INNER MEMBRANE OR EXPORTED"/>
    <property type="match status" value="1"/>
</dbReference>
<evidence type="ECO:0000313" key="3">
    <source>
        <dbReference type="EMBL" id="WDI32796.1"/>
    </source>
</evidence>
<reference evidence="3" key="1">
    <citation type="submission" date="2023-02" db="EMBL/GenBank/DDBJ databases">
        <title>Genome sequence of Hyphococcus flavus.</title>
        <authorList>
            <person name="Rong J.-C."/>
            <person name="Zhao Q."/>
            <person name="Yi M."/>
            <person name="Wu J.-Y."/>
        </authorList>
    </citation>
    <scope>NUCLEOTIDE SEQUENCE</scope>
    <source>
        <strain evidence="3">MCCC 1K03223</strain>
    </source>
</reference>
<feature type="signal peptide" evidence="1">
    <location>
        <begin position="1"/>
        <end position="21"/>
    </location>
</feature>
<keyword evidence="4" id="KW-1185">Reference proteome</keyword>
<dbReference type="PROSITE" id="PS51257">
    <property type="entry name" value="PROKAR_LIPOPROTEIN"/>
    <property type="match status" value="1"/>
</dbReference>
<dbReference type="PANTHER" id="PTHR38342">
    <property type="entry name" value="SLR5037 PROTEIN"/>
    <property type="match status" value="1"/>
</dbReference>